<protein>
    <submittedName>
        <fullName evidence="2">Uncharacterized protein</fullName>
    </submittedName>
</protein>
<feature type="region of interest" description="Disordered" evidence="1">
    <location>
        <begin position="802"/>
        <end position="833"/>
    </location>
</feature>
<dbReference type="PANTHER" id="PTHR12393">
    <property type="entry name" value="SPHINGOMYELIN PHOSPHODIESTERASE RELATED"/>
    <property type="match status" value="1"/>
</dbReference>
<organism evidence="2 3">
    <name type="scientific">Chlamydomonas schloesseri</name>
    <dbReference type="NCBI Taxonomy" id="2026947"/>
    <lineage>
        <taxon>Eukaryota</taxon>
        <taxon>Viridiplantae</taxon>
        <taxon>Chlorophyta</taxon>
        <taxon>core chlorophytes</taxon>
        <taxon>Chlorophyceae</taxon>
        <taxon>CS clade</taxon>
        <taxon>Chlamydomonadales</taxon>
        <taxon>Chlamydomonadaceae</taxon>
        <taxon>Chlamydomonas</taxon>
    </lineage>
</organism>
<dbReference type="GO" id="GO:0046513">
    <property type="term" value="P:ceramide biosynthetic process"/>
    <property type="evidence" value="ECO:0007669"/>
    <property type="project" value="TreeGrafter"/>
</dbReference>
<dbReference type="GO" id="GO:0016020">
    <property type="term" value="C:membrane"/>
    <property type="evidence" value="ECO:0007669"/>
    <property type="project" value="TreeGrafter"/>
</dbReference>
<dbReference type="GO" id="GO:0030149">
    <property type="term" value="P:sphingolipid catabolic process"/>
    <property type="evidence" value="ECO:0007669"/>
    <property type="project" value="TreeGrafter"/>
</dbReference>
<dbReference type="Proteomes" id="UP000613740">
    <property type="component" value="Unassembled WGS sequence"/>
</dbReference>
<dbReference type="OrthoDB" id="548202at2759"/>
<dbReference type="GO" id="GO:0004620">
    <property type="term" value="F:phospholipase activity"/>
    <property type="evidence" value="ECO:0007669"/>
    <property type="project" value="TreeGrafter"/>
</dbReference>
<dbReference type="PANTHER" id="PTHR12393:SF6">
    <property type="entry name" value="SPHINGOMYELIN PHOSPHODIESTERASE 2"/>
    <property type="match status" value="1"/>
</dbReference>
<dbReference type="InterPro" id="IPR036770">
    <property type="entry name" value="Ankyrin_rpt-contain_sf"/>
</dbReference>
<feature type="region of interest" description="Disordered" evidence="1">
    <location>
        <begin position="234"/>
        <end position="266"/>
    </location>
</feature>
<name>A0A835W248_9CHLO</name>
<evidence type="ECO:0000313" key="3">
    <source>
        <dbReference type="Proteomes" id="UP000613740"/>
    </source>
</evidence>
<evidence type="ECO:0000256" key="1">
    <source>
        <dbReference type="SAM" id="MobiDB-lite"/>
    </source>
</evidence>
<sequence>MSHNAIDHQHSEWSRLTDGLIRKIASYLHPNDTIINLKLVNREAACCLKDFRRIQLSQRLTPVPSWAEGKEPVHVAFTCWPSAAFVAHWGRPEPWRALTLRQRRRLLSLAANSGCAASLEAALAHCGCSLTSEVAVAAVLGGSVAAVETLLVREGGDCGRTPAALEEVAAEAGHLEVLQWLLQAHRDQLIQAHSSVLLYASDLPPAEIATAAAACRGGHTHILAWLQEQEVQQEGQQQAEQQQQQAGQQQQAEPQGQHQELEQQQGQQQEQLQLQQLLWAPLMGVAMLPLVHGPLTLAHPKAVPFLAGAAAAGGHVGLLEQLLPRLEPIPTGAACTMLCNVARGCPLEVLQRVCRHLYQGDAEPDGSTKQSLAFAAAVSPTPDWEAKLDWVLLQQPNAHLPGHPNPAVSIYDDQNVLTRAAGALPDWLQRLQALRARRVPLPPLHGLAVRAAAVGDVAALRWLLQARQGEGQGEGQAAAWKAMLMDEAVAAGHVPVLAELRTRGFVFGKSHVALAAEARKRGAVFWLLRQQRQLQPPVTEWPPVLAKLARMGVDLAMLQRLHELFRAGIQLESIAVDGSVAALDWAMEAARRAGQEPARSYLQELLPYTQRRMAWQDCALNGNLAAADWAAQLLAENGHAPPEVPRADDWGLHMGIAEGNTFGALRWWLRQRQGDRGATQVVREEGEGGEQEREERVGALTDAEWRAVLEFVASSAFPPPAYPGEWNFSRAQWAWLLRRRLQAAAAAAEAAGAGPEQVQGAVAAARAEAEDLARKARRHVFAPPMEVGNLLEMLQQGGLLAGGQQAAAAEAEAAGVGAGAEEQQQQQQQQQEE</sequence>
<reference evidence="2" key="1">
    <citation type="journal article" date="2020" name="bioRxiv">
        <title>Comparative genomics of Chlamydomonas.</title>
        <authorList>
            <person name="Craig R.J."/>
            <person name="Hasan A.R."/>
            <person name="Ness R.W."/>
            <person name="Keightley P.D."/>
        </authorList>
    </citation>
    <scope>NUCLEOTIDE SEQUENCE</scope>
    <source>
        <strain evidence="2">CCAP 11/173</strain>
    </source>
</reference>
<comment type="caution">
    <text evidence="2">The sequence shown here is derived from an EMBL/GenBank/DDBJ whole genome shotgun (WGS) entry which is preliminary data.</text>
</comment>
<dbReference type="GO" id="GO:0071944">
    <property type="term" value="C:cell periphery"/>
    <property type="evidence" value="ECO:0007669"/>
    <property type="project" value="TreeGrafter"/>
</dbReference>
<dbReference type="GO" id="GO:0005783">
    <property type="term" value="C:endoplasmic reticulum"/>
    <property type="evidence" value="ECO:0007669"/>
    <property type="project" value="TreeGrafter"/>
</dbReference>
<evidence type="ECO:0000313" key="2">
    <source>
        <dbReference type="EMBL" id="KAG2434473.1"/>
    </source>
</evidence>
<gene>
    <name evidence="2" type="ORF">HYH02_012302</name>
</gene>
<proteinExistence type="predicted"/>
<keyword evidence="3" id="KW-1185">Reference proteome</keyword>
<dbReference type="Gene3D" id="1.25.40.20">
    <property type="entry name" value="Ankyrin repeat-containing domain"/>
    <property type="match status" value="1"/>
</dbReference>
<dbReference type="EMBL" id="JAEHOD010000057">
    <property type="protein sequence ID" value="KAG2434473.1"/>
    <property type="molecule type" value="Genomic_DNA"/>
</dbReference>
<dbReference type="AlphaFoldDB" id="A0A835W248"/>
<accession>A0A835W248</accession>